<feature type="signal peptide" evidence="1">
    <location>
        <begin position="1"/>
        <end position="28"/>
    </location>
</feature>
<keyword evidence="1" id="KW-0732">Signal</keyword>
<evidence type="ECO:0000313" key="3">
    <source>
        <dbReference type="Proteomes" id="UP000193335"/>
    </source>
</evidence>
<accession>A0A1Y2JEF7</accession>
<evidence type="ECO:0000313" key="2">
    <source>
        <dbReference type="EMBL" id="OSJ25701.1"/>
    </source>
</evidence>
<name>A0A1Y2JEF7_BRAJP</name>
<dbReference type="EMBL" id="NAFL01000279">
    <property type="protein sequence ID" value="OSJ25701.1"/>
    <property type="molecule type" value="Genomic_DNA"/>
</dbReference>
<organism evidence="2 3">
    <name type="scientific">Bradyrhizobium japonicum</name>
    <dbReference type="NCBI Taxonomy" id="375"/>
    <lineage>
        <taxon>Bacteria</taxon>
        <taxon>Pseudomonadati</taxon>
        <taxon>Pseudomonadota</taxon>
        <taxon>Alphaproteobacteria</taxon>
        <taxon>Hyphomicrobiales</taxon>
        <taxon>Nitrobacteraceae</taxon>
        <taxon>Bradyrhizobium</taxon>
    </lineage>
</organism>
<dbReference type="AlphaFoldDB" id="A0A1Y2JEF7"/>
<proteinExistence type="predicted"/>
<dbReference type="Proteomes" id="UP000193335">
    <property type="component" value="Unassembled WGS sequence"/>
</dbReference>
<comment type="caution">
    <text evidence="2">The sequence shown here is derived from an EMBL/GenBank/DDBJ whole genome shotgun (WGS) entry which is preliminary data.</text>
</comment>
<evidence type="ECO:0000256" key="1">
    <source>
        <dbReference type="SAM" id="SignalP"/>
    </source>
</evidence>
<sequence length="97" mass="10690">MPRRSISPAWGVSLCLLLATAWSAPSFSQGTPEQRAACTPDVFRLCSAFIPNADDITICLRERSSELSDTCRQVIQVDIPQIPGARDSNSTRKRPTR</sequence>
<reference evidence="2 3" key="1">
    <citation type="submission" date="2017-03" db="EMBL/GenBank/DDBJ databases">
        <title>Whole genome sequences of fourteen strains of Bradyrhizobium canariense and one strain of Bradyrhizobium japonicum isolated from Lupinus (Papilionoideae: Genisteae) species in Algeria.</title>
        <authorList>
            <person name="Crovadore J."/>
            <person name="Chekireb D."/>
            <person name="Brachmann A."/>
            <person name="Chablais R."/>
            <person name="Cochard B."/>
            <person name="Lefort F."/>
        </authorList>
    </citation>
    <scope>NUCLEOTIDE SEQUENCE [LARGE SCALE GENOMIC DNA]</scope>
    <source>
        <strain evidence="2 3">UBMA197</strain>
    </source>
</reference>
<gene>
    <name evidence="2" type="ORF">BSZ19_37785</name>
</gene>
<feature type="chain" id="PRO_5013073403" evidence="1">
    <location>
        <begin position="29"/>
        <end position="97"/>
    </location>
</feature>
<protein>
    <submittedName>
        <fullName evidence="2">Uncharacterized protein</fullName>
    </submittedName>
</protein>